<dbReference type="InterPro" id="IPR005119">
    <property type="entry name" value="LysR_subst-bd"/>
</dbReference>
<dbReference type="RefSeq" id="WP_243308989.1">
    <property type="nucleotide sequence ID" value="NZ_JALGBI010000003.1"/>
</dbReference>
<dbReference type="InterPro" id="IPR050389">
    <property type="entry name" value="LysR-type_TF"/>
</dbReference>
<evidence type="ECO:0000313" key="6">
    <source>
        <dbReference type="EMBL" id="MCJ0765508.1"/>
    </source>
</evidence>
<accession>A0A9X1VYA2</accession>
<dbReference type="Pfam" id="PF00126">
    <property type="entry name" value="HTH_1"/>
    <property type="match status" value="1"/>
</dbReference>
<reference evidence="6" key="1">
    <citation type="submission" date="2022-03" db="EMBL/GenBank/DDBJ databases">
        <authorList>
            <person name="Woo C.Y."/>
        </authorList>
    </citation>
    <scope>NUCLEOTIDE SEQUENCE</scope>
    <source>
        <strain evidence="6">CYS-02</strain>
    </source>
</reference>
<evidence type="ECO:0000313" key="7">
    <source>
        <dbReference type="Proteomes" id="UP001139447"/>
    </source>
</evidence>
<gene>
    <name evidence="6" type="ORF">MMF98_20030</name>
</gene>
<dbReference type="PANTHER" id="PTHR30118:SF15">
    <property type="entry name" value="TRANSCRIPTIONAL REGULATORY PROTEIN"/>
    <property type="match status" value="1"/>
</dbReference>
<proteinExistence type="inferred from homology"/>
<feature type="domain" description="HTH lysR-type" evidence="5">
    <location>
        <begin position="6"/>
        <end position="63"/>
    </location>
</feature>
<dbReference type="SUPFAM" id="SSF53850">
    <property type="entry name" value="Periplasmic binding protein-like II"/>
    <property type="match status" value="1"/>
</dbReference>
<keyword evidence="7" id="KW-1185">Reference proteome</keyword>
<dbReference type="InterPro" id="IPR036388">
    <property type="entry name" value="WH-like_DNA-bd_sf"/>
</dbReference>
<dbReference type="Gene3D" id="3.40.190.10">
    <property type="entry name" value="Periplasmic binding protein-like II"/>
    <property type="match status" value="2"/>
</dbReference>
<comment type="caution">
    <text evidence="6">The sequence shown here is derived from an EMBL/GenBank/DDBJ whole genome shotgun (WGS) entry which is preliminary data.</text>
</comment>
<evidence type="ECO:0000259" key="5">
    <source>
        <dbReference type="PROSITE" id="PS50931"/>
    </source>
</evidence>
<organism evidence="6 7">
    <name type="scientific">Variovorax terrae</name>
    <dbReference type="NCBI Taxonomy" id="2923278"/>
    <lineage>
        <taxon>Bacteria</taxon>
        <taxon>Pseudomonadati</taxon>
        <taxon>Pseudomonadota</taxon>
        <taxon>Betaproteobacteria</taxon>
        <taxon>Burkholderiales</taxon>
        <taxon>Comamonadaceae</taxon>
        <taxon>Variovorax</taxon>
    </lineage>
</organism>
<keyword evidence="2" id="KW-0805">Transcription regulation</keyword>
<dbReference type="InterPro" id="IPR000847">
    <property type="entry name" value="LysR_HTH_N"/>
</dbReference>
<dbReference type="PANTHER" id="PTHR30118">
    <property type="entry name" value="HTH-TYPE TRANSCRIPTIONAL REGULATOR LEUO-RELATED"/>
    <property type="match status" value="1"/>
</dbReference>
<dbReference type="Pfam" id="PF03466">
    <property type="entry name" value="LysR_substrate"/>
    <property type="match status" value="1"/>
</dbReference>
<evidence type="ECO:0000256" key="4">
    <source>
        <dbReference type="ARBA" id="ARBA00023163"/>
    </source>
</evidence>
<evidence type="ECO:0000256" key="3">
    <source>
        <dbReference type="ARBA" id="ARBA00023125"/>
    </source>
</evidence>
<dbReference type="PROSITE" id="PS50931">
    <property type="entry name" value="HTH_LYSR"/>
    <property type="match status" value="1"/>
</dbReference>
<dbReference type="GO" id="GO:0003677">
    <property type="term" value="F:DNA binding"/>
    <property type="evidence" value="ECO:0007669"/>
    <property type="project" value="UniProtKB-KW"/>
</dbReference>
<protein>
    <submittedName>
        <fullName evidence="6">LysR family transcriptional regulator</fullName>
    </submittedName>
</protein>
<keyword evidence="4" id="KW-0804">Transcription</keyword>
<name>A0A9X1VYA2_9BURK</name>
<keyword evidence="3" id="KW-0238">DNA-binding</keyword>
<dbReference type="AlphaFoldDB" id="A0A9X1VYA2"/>
<dbReference type="EMBL" id="JALGBI010000003">
    <property type="protein sequence ID" value="MCJ0765508.1"/>
    <property type="molecule type" value="Genomic_DNA"/>
</dbReference>
<dbReference type="GO" id="GO:0003700">
    <property type="term" value="F:DNA-binding transcription factor activity"/>
    <property type="evidence" value="ECO:0007669"/>
    <property type="project" value="InterPro"/>
</dbReference>
<dbReference type="InterPro" id="IPR036390">
    <property type="entry name" value="WH_DNA-bd_sf"/>
</dbReference>
<dbReference type="Proteomes" id="UP001139447">
    <property type="component" value="Unassembled WGS sequence"/>
</dbReference>
<dbReference type="SUPFAM" id="SSF46785">
    <property type="entry name" value="Winged helix' DNA-binding domain"/>
    <property type="match status" value="1"/>
</dbReference>
<sequence>MHLRDLDLNLLKVFDAVYRLRSVSRAADALGLTQSAVSHRIGQLRVILKSPLFLRVPSGVKPTPKADRLAVAVQMALATLERAVEESEQFDPALSHKTFRFHLSDVGERAFLPRLSRALETATPNITLASFQFPDAEIESALHEGAIHYAIGYLPQLVGCHSHLLLEDTYGLVVRTGHPVLDELAASPGSVEPLLKLEFVVSKAHAHGLRVLEQLGAASRVRVTTSQEAAVPSIVRESGLAGIVALRCSQALGALDGCQVVPTAITPVSCNVSLYWSRRFDANVANGWLRARLLELFPA</sequence>
<comment type="similarity">
    <text evidence="1">Belongs to the LysR transcriptional regulatory family.</text>
</comment>
<evidence type="ECO:0000256" key="2">
    <source>
        <dbReference type="ARBA" id="ARBA00023015"/>
    </source>
</evidence>
<dbReference type="Gene3D" id="1.10.10.10">
    <property type="entry name" value="Winged helix-like DNA-binding domain superfamily/Winged helix DNA-binding domain"/>
    <property type="match status" value="1"/>
</dbReference>
<dbReference type="PRINTS" id="PR00039">
    <property type="entry name" value="HTHLYSR"/>
</dbReference>
<evidence type="ECO:0000256" key="1">
    <source>
        <dbReference type="ARBA" id="ARBA00009437"/>
    </source>
</evidence>